<gene>
    <name evidence="2" type="ORF">GCM10010315_58480</name>
</gene>
<evidence type="ECO:0000256" key="1">
    <source>
        <dbReference type="RuleBase" id="RU362001"/>
    </source>
</evidence>
<dbReference type="NCBIfam" id="TIGR03930">
    <property type="entry name" value="WXG100_ESAT6"/>
    <property type="match status" value="1"/>
</dbReference>
<dbReference type="EMBL" id="BAAASL010000032">
    <property type="protein sequence ID" value="GAA2725719.1"/>
    <property type="molecule type" value="Genomic_DNA"/>
</dbReference>
<comment type="caution">
    <text evidence="2">The sequence shown here is derived from an EMBL/GenBank/DDBJ whole genome shotgun (WGS) entry which is preliminary data.</text>
</comment>
<proteinExistence type="inferred from homology"/>
<comment type="similarity">
    <text evidence="1">Belongs to the WXG100 family.</text>
</comment>
<organism evidence="2 3">
    <name type="scientific">Streptomyces luteosporeus</name>
    <dbReference type="NCBI Taxonomy" id="173856"/>
    <lineage>
        <taxon>Bacteria</taxon>
        <taxon>Bacillati</taxon>
        <taxon>Actinomycetota</taxon>
        <taxon>Actinomycetes</taxon>
        <taxon>Kitasatosporales</taxon>
        <taxon>Streptomycetaceae</taxon>
        <taxon>Streptomyces</taxon>
    </lineage>
</organism>
<evidence type="ECO:0000313" key="3">
    <source>
        <dbReference type="Proteomes" id="UP001500886"/>
    </source>
</evidence>
<dbReference type="Pfam" id="PF06013">
    <property type="entry name" value="WXG100"/>
    <property type="match status" value="1"/>
</dbReference>
<accession>A0ABN3U6S1</accession>
<keyword evidence="3" id="KW-1185">Reference proteome</keyword>
<reference evidence="2 3" key="1">
    <citation type="journal article" date="2019" name="Int. J. Syst. Evol. Microbiol.">
        <title>The Global Catalogue of Microorganisms (GCM) 10K type strain sequencing project: providing services to taxonomists for standard genome sequencing and annotation.</title>
        <authorList>
            <consortium name="The Broad Institute Genomics Platform"/>
            <consortium name="The Broad Institute Genome Sequencing Center for Infectious Disease"/>
            <person name="Wu L."/>
            <person name="Ma J."/>
        </authorList>
    </citation>
    <scope>NUCLEOTIDE SEQUENCE [LARGE SCALE GENOMIC DNA]</scope>
    <source>
        <strain evidence="2 3">JCM 4542</strain>
    </source>
</reference>
<dbReference type="Gene3D" id="1.10.287.1060">
    <property type="entry name" value="ESAT-6-like"/>
    <property type="match status" value="1"/>
</dbReference>
<protein>
    <recommendedName>
        <fullName evidence="1">ESAT-6-like protein</fullName>
    </recommendedName>
</protein>
<dbReference type="RefSeq" id="WP_344439769.1">
    <property type="nucleotide sequence ID" value="NZ_BAAASL010000032.1"/>
</dbReference>
<dbReference type="InterPro" id="IPR010310">
    <property type="entry name" value="T7SS_ESAT-6-like"/>
</dbReference>
<sequence length="100" mass="10966">MSNDGILKVQYSGLSHTAAEIRAASSLLDSQLQAIWASVEKVTHGWQGEAQQMMHAASKQWHARAEHIHAVLKDVAEKIEHGSTQYQATDRKAAGYFHGG</sequence>
<dbReference type="InterPro" id="IPR036689">
    <property type="entry name" value="ESAT-6-like_sf"/>
</dbReference>
<evidence type="ECO:0000313" key="2">
    <source>
        <dbReference type="EMBL" id="GAA2725719.1"/>
    </source>
</evidence>
<dbReference type="Proteomes" id="UP001500886">
    <property type="component" value="Unassembled WGS sequence"/>
</dbReference>
<dbReference type="SUPFAM" id="SSF140453">
    <property type="entry name" value="EsxAB dimer-like"/>
    <property type="match status" value="1"/>
</dbReference>
<name>A0ABN3U6S1_9ACTN</name>